<dbReference type="Proteomes" id="UP000553706">
    <property type="component" value="Unassembled WGS sequence"/>
</dbReference>
<dbReference type="Pfam" id="PF09335">
    <property type="entry name" value="VTT_dom"/>
    <property type="match status" value="1"/>
</dbReference>
<evidence type="ECO:0000256" key="2">
    <source>
        <dbReference type="ARBA" id="ARBA00010792"/>
    </source>
</evidence>
<organism evidence="9 10">
    <name type="scientific">Acidocella aromatica</name>
    <dbReference type="NCBI Taxonomy" id="1303579"/>
    <lineage>
        <taxon>Bacteria</taxon>
        <taxon>Pseudomonadati</taxon>
        <taxon>Pseudomonadota</taxon>
        <taxon>Alphaproteobacteria</taxon>
        <taxon>Acetobacterales</taxon>
        <taxon>Acidocellaceae</taxon>
        <taxon>Acidocella</taxon>
    </lineage>
</organism>
<dbReference type="EMBL" id="JACHFJ010000003">
    <property type="protein sequence ID" value="MBB5372986.1"/>
    <property type="molecule type" value="Genomic_DNA"/>
</dbReference>
<proteinExistence type="inferred from homology"/>
<comment type="subcellular location">
    <subcellularLocation>
        <location evidence="1 7">Cell membrane</location>
        <topology evidence="1 7">Multi-pass membrane protein</topology>
    </subcellularLocation>
</comment>
<evidence type="ECO:0000256" key="4">
    <source>
        <dbReference type="ARBA" id="ARBA00022692"/>
    </source>
</evidence>
<feature type="transmembrane region" description="Helical" evidence="7">
    <location>
        <begin position="164"/>
        <end position="184"/>
    </location>
</feature>
<evidence type="ECO:0000313" key="9">
    <source>
        <dbReference type="EMBL" id="MBB5372986.1"/>
    </source>
</evidence>
<dbReference type="InterPro" id="IPR032818">
    <property type="entry name" value="DedA-like"/>
</dbReference>
<feature type="transmembrane region" description="Helical" evidence="7">
    <location>
        <begin position="132"/>
        <end position="152"/>
    </location>
</feature>
<dbReference type="InterPro" id="IPR032816">
    <property type="entry name" value="VTT_dom"/>
</dbReference>
<keyword evidence="10" id="KW-1185">Reference proteome</keyword>
<dbReference type="RefSeq" id="WP_183265993.1">
    <property type="nucleotide sequence ID" value="NZ_JACHFJ010000003.1"/>
</dbReference>
<name>A0A840VBA4_9PROT</name>
<evidence type="ECO:0000256" key="1">
    <source>
        <dbReference type="ARBA" id="ARBA00004651"/>
    </source>
</evidence>
<keyword evidence="3 7" id="KW-1003">Cell membrane</keyword>
<feature type="transmembrane region" description="Helical" evidence="7">
    <location>
        <begin position="50"/>
        <end position="74"/>
    </location>
</feature>
<comment type="similarity">
    <text evidence="2 7">Belongs to the DedA family.</text>
</comment>
<keyword evidence="4 7" id="KW-0812">Transmembrane</keyword>
<protein>
    <submittedName>
        <fullName evidence="9">Membrane protein DedA with SNARE-associated domain</fullName>
    </submittedName>
</protein>
<keyword evidence="6 7" id="KW-0472">Membrane</keyword>
<reference evidence="9 10" key="1">
    <citation type="submission" date="2020-08" db="EMBL/GenBank/DDBJ databases">
        <title>Genomic Encyclopedia of Type Strains, Phase IV (KMG-IV): sequencing the most valuable type-strain genomes for metagenomic binning, comparative biology and taxonomic classification.</title>
        <authorList>
            <person name="Goeker M."/>
        </authorList>
    </citation>
    <scope>NUCLEOTIDE SEQUENCE [LARGE SCALE GENOMIC DNA]</scope>
    <source>
        <strain evidence="9 10">DSM 27026</strain>
    </source>
</reference>
<evidence type="ECO:0000256" key="7">
    <source>
        <dbReference type="RuleBase" id="RU367016"/>
    </source>
</evidence>
<comment type="caution">
    <text evidence="7">Lacks conserved residue(s) required for the propagation of feature annotation.</text>
</comment>
<evidence type="ECO:0000259" key="8">
    <source>
        <dbReference type="Pfam" id="PF09335"/>
    </source>
</evidence>
<evidence type="ECO:0000256" key="3">
    <source>
        <dbReference type="ARBA" id="ARBA00022475"/>
    </source>
</evidence>
<evidence type="ECO:0000256" key="6">
    <source>
        <dbReference type="ARBA" id="ARBA00023136"/>
    </source>
</evidence>
<dbReference type="GO" id="GO:0005886">
    <property type="term" value="C:plasma membrane"/>
    <property type="evidence" value="ECO:0007669"/>
    <property type="project" value="UniProtKB-SubCell"/>
</dbReference>
<evidence type="ECO:0000256" key="5">
    <source>
        <dbReference type="ARBA" id="ARBA00022989"/>
    </source>
</evidence>
<sequence>MTLISLAGLLAAAGGNKLLQASAVIAGTFILEDAATLLAAMQVASGALSLPLALGSLYAGIVLGDLGLYGLGWLSGKHEWAKRLVPAQRRDLGQRWVKQRVFPLVMVSRFVPGLRLPTYTTLGFLHAPLVQFALAAIAATLIWTSGLFFVSLHLGVLMMHYLGLWRWAGLAVFLLIIITVGRLATRLYYIKRRDTP</sequence>
<dbReference type="AlphaFoldDB" id="A0A840VBA4"/>
<feature type="domain" description="VTT" evidence="8">
    <location>
        <begin position="41"/>
        <end position="150"/>
    </location>
</feature>
<gene>
    <name evidence="9" type="ORF">HNP71_001237</name>
</gene>
<accession>A0A840VBA4</accession>
<comment type="caution">
    <text evidence="9">The sequence shown here is derived from an EMBL/GenBank/DDBJ whole genome shotgun (WGS) entry which is preliminary data.</text>
</comment>
<dbReference type="PANTHER" id="PTHR30353:SF15">
    <property type="entry name" value="INNER MEMBRANE PROTEIN YABI"/>
    <property type="match status" value="1"/>
</dbReference>
<evidence type="ECO:0000313" key="10">
    <source>
        <dbReference type="Proteomes" id="UP000553706"/>
    </source>
</evidence>
<keyword evidence="5 7" id="KW-1133">Transmembrane helix</keyword>
<dbReference type="PANTHER" id="PTHR30353">
    <property type="entry name" value="INNER MEMBRANE PROTEIN DEDA-RELATED"/>
    <property type="match status" value="1"/>
</dbReference>